<evidence type="ECO:0000256" key="4">
    <source>
        <dbReference type="ARBA" id="ARBA00022989"/>
    </source>
</evidence>
<feature type="region of interest" description="Disordered" evidence="6">
    <location>
        <begin position="59"/>
        <end position="85"/>
    </location>
</feature>
<dbReference type="Pfam" id="PF13396">
    <property type="entry name" value="PLDc_N"/>
    <property type="match status" value="1"/>
</dbReference>
<dbReference type="GO" id="GO:0005886">
    <property type="term" value="C:plasma membrane"/>
    <property type="evidence" value="ECO:0007669"/>
    <property type="project" value="UniProtKB-SubCell"/>
</dbReference>
<evidence type="ECO:0000256" key="7">
    <source>
        <dbReference type="SAM" id="Phobius"/>
    </source>
</evidence>
<organism evidence="9 10">
    <name type="scientific">Candidatus Nanopelagicus hibericus</name>
    <dbReference type="NCBI Taxonomy" id="1884915"/>
    <lineage>
        <taxon>Bacteria</taxon>
        <taxon>Bacillati</taxon>
        <taxon>Actinomycetota</taxon>
        <taxon>Actinomycetes</taxon>
        <taxon>Candidatus Nanopelagicales</taxon>
        <taxon>Candidatus Nanopelagicaceae</taxon>
        <taxon>Candidatus Nanopelagicus</taxon>
    </lineage>
</organism>
<feature type="domain" description="Cardiolipin synthase N-terminal" evidence="8">
    <location>
        <begin position="11"/>
        <end position="58"/>
    </location>
</feature>
<dbReference type="OrthoDB" id="3298527at2"/>
<gene>
    <name evidence="9" type="ORF">B1s21160_00375</name>
</gene>
<feature type="compositionally biased region" description="Basic residues" evidence="6">
    <location>
        <begin position="59"/>
        <end position="69"/>
    </location>
</feature>
<comment type="subcellular location">
    <subcellularLocation>
        <location evidence="1">Cell membrane</location>
        <topology evidence="1">Multi-pass membrane protein</topology>
    </subcellularLocation>
</comment>
<sequence>MIRLLAILATVITIYAFVECAITPQEKVRRFPKWAWLLIIVFTGGIFVGSIAWFIAGRPKRPGKGRGGPRKIIPPDDDPDFLRKL</sequence>
<keyword evidence="3 7" id="KW-0812">Transmembrane</keyword>
<evidence type="ECO:0000259" key="8">
    <source>
        <dbReference type="Pfam" id="PF13396"/>
    </source>
</evidence>
<evidence type="ECO:0000256" key="3">
    <source>
        <dbReference type="ARBA" id="ARBA00022692"/>
    </source>
</evidence>
<dbReference type="Proteomes" id="UP000217171">
    <property type="component" value="Chromosome"/>
</dbReference>
<keyword evidence="5 7" id="KW-0472">Membrane</keyword>
<keyword evidence="4 7" id="KW-1133">Transmembrane helix</keyword>
<evidence type="ECO:0000313" key="9">
    <source>
        <dbReference type="EMBL" id="ASY12836.1"/>
    </source>
</evidence>
<dbReference type="EMBL" id="CP016771">
    <property type="protein sequence ID" value="ASY12836.1"/>
    <property type="molecule type" value="Genomic_DNA"/>
</dbReference>
<reference evidence="9 10" key="1">
    <citation type="submission" date="2016-07" db="EMBL/GenBank/DDBJ databases">
        <title>High microdiversification within the ubiquitous acI lineage of Actinobacteria.</title>
        <authorList>
            <person name="Neuenschwander S.M."/>
            <person name="Salcher M."/>
            <person name="Ghai R."/>
            <person name="Pernthaler J."/>
        </authorList>
    </citation>
    <scope>NUCLEOTIDE SEQUENCE [LARGE SCALE GENOMIC DNA]</scope>
    <source>
        <strain evidence="9">MMS-21-160</strain>
    </source>
</reference>
<protein>
    <recommendedName>
        <fullName evidence="8">Cardiolipin synthase N-terminal domain-containing protein</fullName>
    </recommendedName>
</protein>
<name>A0A249K7X6_9ACTN</name>
<evidence type="ECO:0000256" key="1">
    <source>
        <dbReference type="ARBA" id="ARBA00004651"/>
    </source>
</evidence>
<dbReference type="RefSeq" id="WP_095671946.1">
    <property type="nucleotide sequence ID" value="NZ_CP016771.1"/>
</dbReference>
<evidence type="ECO:0000256" key="5">
    <source>
        <dbReference type="ARBA" id="ARBA00023136"/>
    </source>
</evidence>
<evidence type="ECO:0000256" key="2">
    <source>
        <dbReference type="ARBA" id="ARBA00022475"/>
    </source>
</evidence>
<dbReference type="InterPro" id="IPR027379">
    <property type="entry name" value="CLS_N"/>
</dbReference>
<proteinExistence type="predicted"/>
<accession>A0A249K7X6</accession>
<dbReference type="AlphaFoldDB" id="A0A249K7X6"/>
<feature type="transmembrane region" description="Helical" evidence="7">
    <location>
        <begin position="36"/>
        <end position="56"/>
    </location>
</feature>
<evidence type="ECO:0000256" key="6">
    <source>
        <dbReference type="SAM" id="MobiDB-lite"/>
    </source>
</evidence>
<keyword evidence="2" id="KW-1003">Cell membrane</keyword>
<evidence type="ECO:0000313" key="10">
    <source>
        <dbReference type="Proteomes" id="UP000217171"/>
    </source>
</evidence>
<keyword evidence="10" id="KW-1185">Reference proteome</keyword>
<dbReference type="KEGG" id="nhi:B1s21160_00375"/>